<keyword evidence="3" id="KW-1185">Reference proteome</keyword>
<keyword evidence="1" id="KW-0812">Transmembrane</keyword>
<organism evidence="2 3">
    <name type="scientific">Brevundimonas denitrificans</name>
    <dbReference type="NCBI Taxonomy" id="1443434"/>
    <lineage>
        <taxon>Bacteria</taxon>
        <taxon>Pseudomonadati</taxon>
        <taxon>Pseudomonadota</taxon>
        <taxon>Alphaproteobacteria</taxon>
        <taxon>Caulobacterales</taxon>
        <taxon>Caulobacteraceae</taxon>
        <taxon>Brevundimonas</taxon>
    </lineage>
</organism>
<dbReference type="Proteomes" id="UP001156921">
    <property type="component" value="Unassembled WGS sequence"/>
</dbReference>
<feature type="transmembrane region" description="Helical" evidence="1">
    <location>
        <begin position="58"/>
        <end position="80"/>
    </location>
</feature>
<sequence length="81" mass="8547">MPSARRLERVRAYGRAADAFETVAWRPPSAARFDMRVANDPATPEPTLRELIADLPGWVTVVAGGVVAALMGAMLGGALAI</sequence>
<comment type="caution">
    <text evidence="2">The sequence shown here is derived from an EMBL/GenBank/DDBJ whole genome shotgun (WGS) entry which is preliminary data.</text>
</comment>
<gene>
    <name evidence="2" type="ORF">GCM10007859_25870</name>
</gene>
<dbReference type="EMBL" id="BSOY01000078">
    <property type="protein sequence ID" value="GLS02562.1"/>
    <property type="molecule type" value="Genomic_DNA"/>
</dbReference>
<reference evidence="3" key="1">
    <citation type="journal article" date="2019" name="Int. J. Syst. Evol. Microbiol.">
        <title>The Global Catalogue of Microorganisms (GCM) 10K type strain sequencing project: providing services to taxonomists for standard genome sequencing and annotation.</title>
        <authorList>
            <consortium name="The Broad Institute Genomics Platform"/>
            <consortium name="The Broad Institute Genome Sequencing Center for Infectious Disease"/>
            <person name="Wu L."/>
            <person name="Ma J."/>
        </authorList>
    </citation>
    <scope>NUCLEOTIDE SEQUENCE [LARGE SCALE GENOMIC DNA]</scope>
    <source>
        <strain evidence="3">NBRC 110107</strain>
    </source>
</reference>
<evidence type="ECO:0000313" key="3">
    <source>
        <dbReference type="Proteomes" id="UP001156921"/>
    </source>
</evidence>
<name>A0ABQ6BM66_9CAUL</name>
<dbReference type="RefSeq" id="WP_284223433.1">
    <property type="nucleotide sequence ID" value="NZ_BSOY01000078.1"/>
</dbReference>
<evidence type="ECO:0000256" key="1">
    <source>
        <dbReference type="SAM" id="Phobius"/>
    </source>
</evidence>
<evidence type="ECO:0000313" key="2">
    <source>
        <dbReference type="EMBL" id="GLS02562.1"/>
    </source>
</evidence>
<accession>A0ABQ6BM66</accession>
<protein>
    <submittedName>
        <fullName evidence="2">Uncharacterized protein</fullName>
    </submittedName>
</protein>
<keyword evidence="1" id="KW-1133">Transmembrane helix</keyword>
<proteinExistence type="predicted"/>
<keyword evidence="1" id="KW-0472">Membrane</keyword>